<dbReference type="Pfam" id="PF02992">
    <property type="entry name" value="Transposase_21"/>
    <property type="match status" value="1"/>
</dbReference>
<keyword evidence="2" id="KW-1185">Reference proteome</keyword>
<evidence type="ECO:0008006" key="3">
    <source>
        <dbReference type="Google" id="ProtNLM"/>
    </source>
</evidence>
<evidence type="ECO:0000313" key="1">
    <source>
        <dbReference type="EMBL" id="GBP21916.1"/>
    </source>
</evidence>
<comment type="caution">
    <text evidence="1">The sequence shown here is derived from an EMBL/GenBank/DDBJ whole genome shotgun (WGS) entry which is preliminary data.</text>
</comment>
<sequence>MDENKWKRFKKSGSYKRKVQKIYQQMISVPCASISSQERSVEVGEGSGRNNNFQDINPGVCNGVSIQNEVLPTTRDLDSDDDEEYICDDSDSVQEDESDCYSTYEENNKLHSTLSEWAVEHNVPHVALNSLLKILNKKLKNILPNDARTLLQTNKTNVDIIYSAPGEYWHNGLKKCLKNILEELSDPPNEISLKINIDGLQVFKSSKYQFWPILCSVSEIPLPPFVIGIYAGDGKPEDLDTFLGPFVTEMQQLQEGLKITDKAQREKIIHAKLLAFICDSPARAMIKGVSNFNGKHGCLKCTVVGEYSHKSNTVTFPQFNGPKRNDQDFRERKYGQHHKLDSPLLKLNIDMIEDFPVSDSLHLIDLGLMKRLLIGWRDGNFGIYLTKWSASDIGKNSSKEYTVKTMSQVTFTISHI</sequence>
<evidence type="ECO:0000313" key="2">
    <source>
        <dbReference type="Proteomes" id="UP000299102"/>
    </source>
</evidence>
<dbReference type="PANTHER" id="PTHR33053">
    <property type="entry name" value="PROTEIN, PUTATIVE-RELATED"/>
    <property type="match status" value="1"/>
</dbReference>
<dbReference type="EMBL" id="BGZK01000134">
    <property type="protein sequence ID" value="GBP21916.1"/>
    <property type="molecule type" value="Genomic_DNA"/>
</dbReference>
<reference evidence="1 2" key="1">
    <citation type="journal article" date="2019" name="Commun. Biol.">
        <title>The bagworm genome reveals a unique fibroin gene that provides high tensile strength.</title>
        <authorList>
            <person name="Kono N."/>
            <person name="Nakamura H."/>
            <person name="Ohtoshi R."/>
            <person name="Tomita M."/>
            <person name="Numata K."/>
            <person name="Arakawa K."/>
        </authorList>
    </citation>
    <scope>NUCLEOTIDE SEQUENCE [LARGE SCALE GENOMIC DNA]</scope>
</reference>
<protein>
    <recommendedName>
        <fullName evidence="3">Transposase domain-containing protein</fullName>
    </recommendedName>
</protein>
<dbReference type="AlphaFoldDB" id="A0A4C1U7U3"/>
<organism evidence="1 2">
    <name type="scientific">Eumeta variegata</name>
    <name type="common">Bagworm moth</name>
    <name type="synonym">Eumeta japonica</name>
    <dbReference type="NCBI Taxonomy" id="151549"/>
    <lineage>
        <taxon>Eukaryota</taxon>
        <taxon>Metazoa</taxon>
        <taxon>Ecdysozoa</taxon>
        <taxon>Arthropoda</taxon>
        <taxon>Hexapoda</taxon>
        <taxon>Insecta</taxon>
        <taxon>Pterygota</taxon>
        <taxon>Neoptera</taxon>
        <taxon>Endopterygota</taxon>
        <taxon>Lepidoptera</taxon>
        <taxon>Glossata</taxon>
        <taxon>Ditrysia</taxon>
        <taxon>Tineoidea</taxon>
        <taxon>Psychidae</taxon>
        <taxon>Oiketicinae</taxon>
        <taxon>Eumeta</taxon>
    </lineage>
</organism>
<dbReference type="OrthoDB" id="8007085at2759"/>
<name>A0A4C1U7U3_EUMVA</name>
<proteinExistence type="predicted"/>
<dbReference type="InterPro" id="IPR004242">
    <property type="entry name" value="Transposase_21"/>
</dbReference>
<accession>A0A4C1U7U3</accession>
<gene>
    <name evidence="1" type="ORF">EVAR_7129_1</name>
</gene>
<dbReference type="Proteomes" id="UP000299102">
    <property type="component" value="Unassembled WGS sequence"/>
</dbReference>